<comment type="caution">
    <text evidence="1">The sequence shown here is derived from an EMBL/GenBank/DDBJ whole genome shotgun (WGS) entry which is preliminary data.</text>
</comment>
<organism evidence="1 2">
    <name type="scientific">Candidatus Geothrix skivensis</name>
    <dbReference type="NCBI Taxonomy" id="2954439"/>
    <lineage>
        <taxon>Bacteria</taxon>
        <taxon>Pseudomonadati</taxon>
        <taxon>Acidobacteriota</taxon>
        <taxon>Holophagae</taxon>
        <taxon>Holophagales</taxon>
        <taxon>Holophagaceae</taxon>
        <taxon>Geothrix</taxon>
    </lineage>
</organism>
<proteinExistence type="predicted"/>
<evidence type="ECO:0000313" key="1">
    <source>
        <dbReference type="EMBL" id="MBK9795709.1"/>
    </source>
</evidence>
<evidence type="ECO:0000313" key="2">
    <source>
        <dbReference type="Proteomes" id="UP000886657"/>
    </source>
</evidence>
<gene>
    <name evidence="1" type="ORF">IPP58_04320</name>
</gene>
<dbReference type="EMBL" id="JADKIO010000005">
    <property type="protein sequence ID" value="MBK9795709.1"/>
    <property type="molecule type" value="Genomic_DNA"/>
</dbReference>
<accession>A0A9D7XKJ6</accession>
<protein>
    <submittedName>
        <fullName evidence="1">Uncharacterized protein</fullName>
    </submittedName>
</protein>
<reference evidence="1" key="1">
    <citation type="submission" date="2020-10" db="EMBL/GenBank/DDBJ databases">
        <title>Connecting structure to function with the recovery of over 1000 high-quality activated sludge metagenome-assembled genomes encoding full-length rRNA genes using long-read sequencing.</title>
        <authorList>
            <person name="Singleton C.M."/>
            <person name="Petriglieri F."/>
            <person name="Kristensen J.M."/>
            <person name="Kirkegaard R.H."/>
            <person name="Michaelsen T.Y."/>
            <person name="Andersen M.H."/>
            <person name="Karst S.M."/>
            <person name="Dueholm M.S."/>
            <person name="Nielsen P.H."/>
            <person name="Albertsen M."/>
        </authorList>
    </citation>
    <scope>NUCLEOTIDE SEQUENCE</scope>
    <source>
        <strain evidence="1">Skiv_18-Q3-R9-52_MAXAC.067</strain>
    </source>
</reference>
<dbReference type="Proteomes" id="UP000886657">
    <property type="component" value="Unassembled WGS sequence"/>
</dbReference>
<sequence>MSEWIKKLLSPLHSLGSSRRRHGIPRLRAELAVLRRQVVSTLELAGAAEARRVRALPPRTPLREAEFKVYSQFGDDGILQYLTSHIPANPSFVEFGVEDYTEANTRFLLVQDKWRGLIIDGRPDLDAVVVAQGLPMLFDLEIRSAFITAENINEVIRGAGFSGTIGLLSVDIDGNDYWVWKAITCVQPQIVVAEYNAVFGARRAVTVPYAPDFTRQQAHPSWLYFGASLPALCRLAEEKGYAFVGCNEAGNNAYFVIKELASSFLVLTPEEGFVDSRFRESRDALGRMDRLGGPARLAAISDLPVVDLDTGQRILLGDMGS</sequence>
<dbReference type="AlphaFoldDB" id="A0A9D7XKJ6"/>
<name>A0A9D7XKJ6_9BACT</name>